<dbReference type="Proteomes" id="UP000236654">
    <property type="component" value="Unassembled WGS sequence"/>
</dbReference>
<proteinExistence type="predicted"/>
<gene>
    <name evidence="2" type="ORF">CW751_09755</name>
</gene>
<keyword evidence="1" id="KW-1133">Transmembrane helix</keyword>
<evidence type="ECO:0008006" key="4">
    <source>
        <dbReference type="Google" id="ProtNLM"/>
    </source>
</evidence>
<comment type="caution">
    <text evidence="2">The sequence shown here is derived from an EMBL/GenBank/DDBJ whole genome shotgun (WGS) entry which is preliminary data.</text>
</comment>
<dbReference type="AlphaFoldDB" id="A0A2I0R232"/>
<dbReference type="RefSeq" id="WP_101334813.1">
    <property type="nucleotide sequence ID" value="NZ_PJNI01000009.1"/>
</dbReference>
<organism evidence="2 3">
    <name type="scientific">Brumimicrobium salinarum</name>
    <dbReference type="NCBI Taxonomy" id="2058658"/>
    <lineage>
        <taxon>Bacteria</taxon>
        <taxon>Pseudomonadati</taxon>
        <taxon>Bacteroidota</taxon>
        <taxon>Flavobacteriia</taxon>
        <taxon>Flavobacteriales</taxon>
        <taxon>Crocinitomicaceae</taxon>
        <taxon>Brumimicrobium</taxon>
    </lineage>
</organism>
<name>A0A2I0R232_9FLAO</name>
<evidence type="ECO:0000313" key="2">
    <source>
        <dbReference type="EMBL" id="PKR80643.1"/>
    </source>
</evidence>
<keyword evidence="3" id="KW-1185">Reference proteome</keyword>
<dbReference type="EMBL" id="PJNI01000009">
    <property type="protein sequence ID" value="PKR80643.1"/>
    <property type="molecule type" value="Genomic_DNA"/>
</dbReference>
<protein>
    <recommendedName>
        <fullName evidence="4">DUF3592 domain-containing protein</fullName>
    </recommendedName>
</protein>
<evidence type="ECO:0000313" key="3">
    <source>
        <dbReference type="Proteomes" id="UP000236654"/>
    </source>
</evidence>
<reference evidence="2 3" key="1">
    <citation type="submission" date="2017-12" db="EMBL/GenBank/DDBJ databases">
        <title>The draft genome sequence of Brumimicrobium saltpan LHR20.</title>
        <authorList>
            <person name="Do Z.-J."/>
            <person name="Luo H.-R."/>
        </authorList>
    </citation>
    <scope>NUCLEOTIDE SEQUENCE [LARGE SCALE GENOMIC DNA]</scope>
    <source>
        <strain evidence="2 3">LHR20</strain>
    </source>
</reference>
<feature type="transmembrane region" description="Helical" evidence="1">
    <location>
        <begin position="6"/>
        <end position="28"/>
    </location>
</feature>
<keyword evidence="1" id="KW-0812">Transmembrane</keyword>
<sequence length="129" mass="14905">MKRKVGNIIAILFISGMITFVVIGSIMFNNRKENILRNGNFSYSIINDEFVGRQSVRSFTYEFIIGGKTYINEFDVNQEYFNRHQIGDTIVIKFLPSKPEKSIIIEDKEYKSCMGLPPKVGWKKLPVCK</sequence>
<evidence type="ECO:0000256" key="1">
    <source>
        <dbReference type="SAM" id="Phobius"/>
    </source>
</evidence>
<keyword evidence="1" id="KW-0472">Membrane</keyword>
<accession>A0A2I0R232</accession>